<dbReference type="PANTHER" id="PTHR34582">
    <property type="entry name" value="UPF0702 TRANSMEMBRANE PROTEIN YCAP"/>
    <property type="match status" value="1"/>
</dbReference>
<feature type="transmembrane region" description="Helical" evidence="7">
    <location>
        <begin position="18"/>
        <end position="37"/>
    </location>
</feature>
<dbReference type="RefSeq" id="WP_128354374.1">
    <property type="nucleotide sequence ID" value="NZ_CP022987.1"/>
</dbReference>
<evidence type="ECO:0000256" key="1">
    <source>
        <dbReference type="ARBA" id="ARBA00004651"/>
    </source>
</evidence>
<keyword evidence="3" id="KW-1003">Cell membrane</keyword>
<accession>A0A410GAM5</accession>
<proteinExistence type="inferred from homology"/>
<evidence type="ECO:0000256" key="7">
    <source>
        <dbReference type="SAM" id="Phobius"/>
    </source>
</evidence>
<keyword evidence="6 7" id="KW-0472">Membrane</keyword>
<keyword evidence="10" id="KW-1185">Reference proteome</keyword>
<dbReference type="Proteomes" id="UP000283474">
    <property type="component" value="Chromosome"/>
</dbReference>
<dbReference type="PANTHER" id="PTHR34582:SF6">
    <property type="entry name" value="UPF0702 TRANSMEMBRANE PROTEIN YCAP"/>
    <property type="match status" value="1"/>
</dbReference>
<evidence type="ECO:0000256" key="3">
    <source>
        <dbReference type="ARBA" id="ARBA00022475"/>
    </source>
</evidence>
<comment type="similarity">
    <text evidence="2">Belongs to the UPF0702 family.</text>
</comment>
<evidence type="ECO:0000259" key="8">
    <source>
        <dbReference type="Pfam" id="PF04239"/>
    </source>
</evidence>
<dbReference type="KEGG" id="pus:CKA81_05395"/>
<evidence type="ECO:0000256" key="6">
    <source>
        <dbReference type="ARBA" id="ARBA00023136"/>
    </source>
</evidence>
<keyword evidence="5 7" id="KW-1133">Transmembrane helix</keyword>
<name>A0A410GAM5_9BURK</name>
<feature type="transmembrane region" description="Helical" evidence="7">
    <location>
        <begin position="49"/>
        <end position="67"/>
    </location>
</feature>
<sequence>MEVDWLGLFQFQMSPLELFVRGTLIFWFIFVLLRIAGRREFGSVGTANVLLLVMIADGAQNGMAGQYETVAEGMVLIATLIFWSVFIDRLCFFVPAVRVVLEPNRICLIKDGEMQRRGMRKEYITEEELMAQLRAHGIDDVARVRRAYIEEAGQVTVLPYRD</sequence>
<dbReference type="GO" id="GO:0005886">
    <property type="term" value="C:plasma membrane"/>
    <property type="evidence" value="ECO:0007669"/>
    <property type="project" value="UniProtKB-SubCell"/>
</dbReference>
<reference evidence="9 10" key="1">
    <citation type="submission" date="2017-08" db="EMBL/GenBank/DDBJ databases">
        <authorList>
            <person name="Park S.-J."/>
            <person name="Kim H."/>
        </authorList>
    </citation>
    <scope>NUCLEOTIDE SEQUENCE [LARGE SCALE GENOMIC DNA]</scope>
    <source>
        <strain evidence="10">ye3</strain>
    </source>
</reference>
<dbReference type="EMBL" id="CP022987">
    <property type="protein sequence ID" value="QAA93331.1"/>
    <property type="molecule type" value="Genomic_DNA"/>
</dbReference>
<comment type="subcellular location">
    <subcellularLocation>
        <location evidence="1">Cell membrane</location>
        <topology evidence="1">Multi-pass membrane protein</topology>
    </subcellularLocation>
</comment>
<evidence type="ECO:0000256" key="2">
    <source>
        <dbReference type="ARBA" id="ARBA00006448"/>
    </source>
</evidence>
<keyword evidence="4 7" id="KW-0812">Transmembrane</keyword>
<evidence type="ECO:0000256" key="5">
    <source>
        <dbReference type="ARBA" id="ARBA00022989"/>
    </source>
</evidence>
<feature type="transmembrane region" description="Helical" evidence="7">
    <location>
        <begin position="73"/>
        <end position="101"/>
    </location>
</feature>
<gene>
    <name evidence="9" type="ORF">CKA81_05395</name>
</gene>
<dbReference type="InterPro" id="IPR007353">
    <property type="entry name" value="DUF421"/>
</dbReference>
<evidence type="ECO:0000313" key="9">
    <source>
        <dbReference type="EMBL" id="QAA93331.1"/>
    </source>
</evidence>
<dbReference type="Gene3D" id="3.30.240.20">
    <property type="entry name" value="bsu07140 like domains"/>
    <property type="match status" value="1"/>
</dbReference>
<evidence type="ECO:0000313" key="10">
    <source>
        <dbReference type="Proteomes" id="UP000283474"/>
    </source>
</evidence>
<protein>
    <recommendedName>
        <fullName evidence="8">YetF C-terminal domain-containing protein</fullName>
    </recommendedName>
</protein>
<dbReference type="InterPro" id="IPR023090">
    <property type="entry name" value="UPF0702_alpha/beta_dom_sf"/>
</dbReference>
<dbReference type="OrthoDB" id="8617494at2"/>
<dbReference type="AlphaFoldDB" id="A0A410GAM5"/>
<evidence type="ECO:0000256" key="4">
    <source>
        <dbReference type="ARBA" id="ARBA00022692"/>
    </source>
</evidence>
<feature type="domain" description="YetF C-terminal" evidence="8">
    <location>
        <begin position="97"/>
        <end position="161"/>
    </location>
</feature>
<dbReference type="Pfam" id="PF04239">
    <property type="entry name" value="DUF421"/>
    <property type="match status" value="1"/>
</dbReference>
<organism evidence="9 10">
    <name type="scientific">Pollutimonas thiosulfatoxidans</name>
    <dbReference type="NCBI Taxonomy" id="2028345"/>
    <lineage>
        <taxon>Bacteria</taxon>
        <taxon>Pseudomonadati</taxon>
        <taxon>Pseudomonadota</taxon>
        <taxon>Betaproteobacteria</taxon>
        <taxon>Burkholderiales</taxon>
        <taxon>Alcaligenaceae</taxon>
        <taxon>Pollutimonas</taxon>
    </lineage>
</organism>